<dbReference type="RefSeq" id="WP_328339875.1">
    <property type="nucleotide sequence ID" value="NZ_CP107906.1"/>
</dbReference>
<dbReference type="Proteomes" id="UP001341259">
    <property type="component" value="Chromosome"/>
</dbReference>
<accession>A0ABZ1NT49</accession>
<reference evidence="1 2" key="1">
    <citation type="submission" date="2022-10" db="EMBL/GenBank/DDBJ databases">
        <title>The complete genomes of actinobacterial strains from the NBC collection.</title>
        <authorList>
            <person name="Joergensen T.S."/>
            <person name="Alvarez Arevalo M."/>
            <person name="Sterndorff E.B."/>
            <person name="Faurdal D."/>
            <person name="Vuksanovic O."/>
            <person name="Mourched A.-S."/>
            <person name="Charusanti P."/>
            <person name="Shaw S."/>
            <person name="Blin K."/>
            <person name="Weber T."/>
        </authorList>
    </citation>
    <scope>NUCLEOTIDE SEQUENCE [LARGE SCALE GENOMIC DNA]</scope>
    <source>
        <strain evidence="1 2">NBC_00456</strain>
    </source>
</reference>
<organism evidence="1 2">
    <name type="scientific">Streptomyces violaceus</name>
    <name type="common">Streptomyces venezuelae</name>
    <dbReference type="NCBI Taxonomy" id="1936"/>
    <lineage>
        <taxon>Bacteria</taxon>
        <taxon>Bacillati</taxon>
        <taxon>Actinomycetota</taxon>
        <taxon>Actinomycetes</taxon>
        <taxon>Kitasatosporales</taxon>
        <taxon>Streptomycetaceae</taxon>
        <taxon>Streptomyces</taxon>
    </lineage>
</organism>
<evidence type="ECO:0000313" key="2">
    <source>
        <dbReference type="Proteomes" id="UP001341259"/>
    </source>
</evidence>
<sequence>MTPADLLRLHMESDLVLGEIRAEAMRAEIAWQRHVGRWYEDGRIAVESRDPDVTLLQRVLEGLRRQVLVPV</sequence>
<proteinExistence type="predicted"/>
<keyword evidence="2" id="KW-1185">Reference proteome</keyword>
<gene>
    <name evidence="1" type="ORF">OHB29_18765</name>
</gene>
<evidence type="ECO:0000313" key="1">
    <source>
        <dbReference type="EMBL" id="WUG94926.1"/>
    </source>
</evidence>
<name>A0ABZ1NT49_STRVL</name>
<dbReference type="EMBL" id="CP107906">
    <property type="protein sequence ID" value="WUG94926.1"/>
    <property type="molecule type" value="Genomic_DNA"/>
</dbReference>
<protein>
    <submittedName>
        <fullName evidence="1">Uncharacterized protein</fullName>
    </submittedName>
</protein>